<evidence type="ECO:0000256" key="1">
    <source>
        <dbReference type="ARBA" id="ARBA00023125"/>
    </source>
</evidence>
<dbReference type="Pfam" id="PF03184">
    <property type="entry name" value="DDE_1"/>
    <property type="match status" value="1"/>
</dbReference>
<evidence type="ECO:0000313" key="5">
    <source>
        <dbReference type="Proteomes" id="UP000663882"/>
    </source>
</evidence>
<dbReference type="InterPro" id="IPR050863">
    <property type="entry name" value="CenT-Element_Derived"/>
</dbReference>
<dbReference type="InterPro" id="IPR006600">
    <property type="entry name" value="HTH_CenpB_DNA-bd_dom"/>
</dbReference>
<dbReference type="PANTHER" id="PTHR19303:SF73">
    <property type="entry name" value="PROTEIN PDC2"/>
    <property type="match status" value="1"/>
</dbReference>
<evidence type="ECO:0000256" key="2">
    <source>
        <dbReference type="SAM" id="MobiDB-lite"/>
    </source>
</evidence>
<feature type="compositionally biased region" description="Acidic residues" evidence="2">
    <location>
        <begin position="449"/>
        <end position="464"/>
    </location>
</feature>
<dbReference type="SUPFAM" id="SSF46689">
    <property type="entry name" value="Homeodomain-like"/>
    <property type="match status" value="1"/>
</dbReference>
<accession>A0A814M687</accession>
<dbReference type="InterPro" id="IPR009057">
    <property type="entry name" value="Homeodomain-like_sf"/>
</dbReference>
<dbReference type="Gene3D" id="1.10.10.60">
    <property type="entry name" value="Homeodomain-like"/>
    <property type="match status" value="2"/>
</dbReference>
<feature type="domain" description="HTH CENPB-type" evidence="3">
    <location>
        <begin position="61"/>
        <end position="133"/>
    </location>
</feature>
<evidence type="ECO:0000259" key="3">
    <source>
        <dbReference type="PROSITE" id="PS51253"/>
    </source>
</evidence>
<proteinExistence type="predicted"/>
<dbReference type="OrthoDB" id="125347at2759"/>
<evidence type="ECO:0000313" key="4">
    <source>
        <dbReference type="EMBL" id="CAF1074540.1"/>
    </source>
</evidence>
<dbReference type="Proteomes" id="UP000663882">
    <property type="component" value="Unassembled WGS sequence"/>
</dbReference>
<dbReference type="GO" id="GO:0003677">
    <property type="term" value="F:DNA binding"/>
    <property type="evidence" value="ECO:0007669"/>
    <property type="project" value="UniProtKB-KW"/>
</dbReference>
<dbReference type="Pfam" id="PF03221">
    <property type="entry name" value="HTH_Tnp_Tc5"/>
    <property type="match status" value="1"/>
</dbReference>
<name>A0A814M687_9BILA</name>
<comment type="caution">
    <text evidence="4">The sequence shown here is derived from an EMBL/GenBank/DDBJ whole genome shotgun (WGS) entry which is preliminary data.</text>
</comment>
<reference evidence="4" key="1">
    <citation type="submission" date="2021-02" db="EMBL/GenBank/DDBJ databases">
        <authorList>
            <person name="Nowell W R."/>
        </authorList>
    </citation>
    <scope>NUCLEOTIDE SEQUENCE</scope>
</reference>
<dbReference type="GO" id="GO:0005634">
    <property type="term" value="C:nucleus"/>
    <property type="evidence" value="ECO:0007669"/>
    <property type="project" value="TreeGrafter"/>
</dbReference>
<dbReference type="PANTHER" id="PTHR19303">
    <property type="entry name" value="TRANSPOSON"/>
    <property type="match status" value="1"/>
</dbReference>
<dbReference type="PROSITE" id="PS51253">
    <property type="entry name" value="HTH_CENPB"/>
    <property type="match status" value="1"/>
</dbReference>
<organism evidence="4 5">
    <name type="scientific">Rotaria sordida</name>
    <dbReference type="NCBI Taxonomy" id="392033"/>
    <lineage>
        <taxon>Eukaryota</taxon>
        <taxon>Metazoa</taxon>
        <taxon>Spiralia</taxon>
        <taxon>Gnathifera</taxon>
        <taxon>Rotifera</taxon>
        <taxon>Eurotatoria</taxon>
        <taxon>Bdelloidea</taxon>
        <taxon>Philodinida</taxon>
        <taxon>Philodinidae</taxon>
        <taxon>Rotaria</taxon>
    </lineage>
</organism>
<gene>
    <name evidence="4" type="ORF">RFH988_LOCUS17950</name>
</gene>
<dbReference type="InterPro" id="IPR004875">
    <property type="entry name" value="DDE_SF_endonuclease_dom"/>
</dbReference>
<dbReference type="EMBL" id="CAJNOO010000986">
    <property type="protein sequence ID" value="CAF1074540.1"/>
    <property type="molecule type" value="Genomic_DNA"/>
</dbReference>
<dbReference type="SMART" id="SM00674">
    <property type="entry name" value="CENPB"/>
    <property type="match status" value="1"/>
</dbReference>
<sequence>MTTRHELCLEEKINLIREKEQGLSHRELSEKFEISLGAVSNILKRKCEYTNDYETNCNKKLKRKLKDDLRQEINDNVYEWFVAQRAKNIPISGPILQEYAREIGKKLDHSNEFKASNGWLDRFRTRYNINFRIISGESRSIDEDTIIDWKSRLSNIIEDYDPHDVFNCDETALFYKLMPDKSLVVDKNDCKGGKKSKERYTVMLCTNWTGSEKLKPVVIGKANRPRCFKNIDIKKLPVLWCSNRNSWMTCKIFTEWLIDLDSIMRKQKRHILLFLDNAPVHPHDVQLENIKLKFFPANTTAKIQPMDQGVIRAFKAYYRRSLVKHIIASAGVAATADDINVTALDAVYWIQNAWDAVTGTTIRNTFKAAGFQMRAVLGDMVQGILITNEIISTDDKSIEELDRVLKHLTIGGKSITGYDYVNIDDNAPSFNEWDDLADKLLLINGIANDDGDNNEDQQNDDLPSEDPPSLSECLHLVRRLRLFSTIQQPELHSFIIQLQSKLTDALLDSNLSKQKSITDYFKCSSIQVHKSLMK</sequence>
<feature type="region of interest" description="Disordered" evidence="2">
    <location>
        <begin position="448"/>
        <end position="468"/>
    </location>
</feature>
<protein>
    <recommendedName>
        <fullName evidence="3">HTH CENPB-type domain-containing protein</fullName>
    </recommendedName>
</protein>
<dbReference type="AlphaFoldDB" id="A0A814M687"/>
<keyword evidence="1" id="KW-0238">DNA-binding</keyword>